<evidence type="ECO:0000313" key="2">
    <source>
        <dbReference type="EMBL" id="KAF7508865.1"/>
    </source>
</evidence>
<protein>
    <submittedName>
        <fullName evidence="2">Uncharacterized protein</fullName>
    </submittedName>
</protein>
<organism evidence="2 3">
    <name type="scientific">Endocarpon pusillum</name>
    <dbReference type="NCBI Taxonomy" id="364733"/>
    <lineage>
        <taxon>Eukaryota</taxon>
        <taxon>Fungi</taxon>
        <taxon>Dikarya</taxon>
        <taxon>Ascomycota</taxon>
        <taxon>Pezizomycotina</taxon>
        <taxon>Eurotiomycetes</taxon>
        <taxon>Chaetothyriomycetidae</taxon>
        <taxon>Verrucariales</taxon>
        <taxon>Verrucariaceae</taxon>
        <taxon>Endocarpon</taxon>
    </lineage>
</organism>
<comment type="caution">
    <text evidence="2">The sequence shown here is derived from an EMBL/GenBank/DDBJ whole genome shotgun (WGS) entry which is preliminary data.</text>
</comment>
<keyword evidence="3" id="KW-1185">Reference proteome</keyword>
<proteinExistence type="predicted"/>
<dbReference type="AlphaFoldDB" id="A0A8H7APL0"/>
<dbReference type="EMBL" id="JAACFV010000048">
    <property type="protein sequence ID" value="KAF7508865.1"/>
    <property type="molecule type" value="Genomic_DNA"/>
</dbReference>
<gene>
    <name evidence="2" type="ORF">GJ744_008574</name>
</gene>
<name>A0A8H7APL0_9EURO</name>
<dbReference type="Proteomes" id="UP000606974">
    <property type="component" value="Unassembled WGS sequence"/>
</dbReference>
<evidence type="ECO:0000313" key="3">
    <source>
        <dbReference type="Proteomes" id="UP000606974"/>
    </source>
</evidence>
<evidence type="ECO:0000256" key="1">
    <source>
        <dbReference type="SAM" id="MobiDB-lite"/>
    </source>
</evidence>
<reference evidence="2" key="1">
    <citation type="submission" date="2020-02" db="EMBL/GenBank/DDBJ databases">
        <authorList>
            <person name="Palmer J.M."/>
        </authorList>
    </citation>
    <scope>NUCLEOTIDE SEQUENCE</scope>
    <source>
        <strain evidence="2">EPUS1.4</strain>
        <tissue evidence="2">Thallus</tissue>
    </source>
</reference>
<feature type="region of interest" description="Disordered" evidence="1">
    <location>
        <begin position="133"/>
        <end position="153"/>
    </location>
</feature>
<sequence>MKAGLTTRFSPLPPGHKHILSTIFISQCARNRNRQSTGCHKTEQIGVGVRALHPPGSRSQDTPNPPARARATSDDGVKAQQPPCLCFRLTCQKRRHMNAPRLTLLLAPEARTISIHPVSHFFIPRQKDCTPLLRKHQPSQQEAETAEKRDEGS</sequence>
<feature type="region of interest" description="Disordered" evidence="1">
    <location>
        <begin position="50"/>
        <end position="79"/>
    </location>
</feature>
<accession>A0A8H7APL0</accession>